<evidence type="ECO:0000256" key="2">
    <source>
        <dbReference type="ARBA" id="ARBA00010655"/>
    </source>
</evidence>
<dbReference type="Proteomes" id="UP000238350">
    <property type="component" value="Unassembled WGS sequence"/>
</dbReference>
<dbReference type="RefSeq" id="XP_024664778.1">
    <property type="nucleotide sequence ID" value="XM_024809010.1"/>
</dbReference>
<dbReference type="Gene3D" id="6.10.140.2220">
    <property type="match status" value="1"/>
</dbReference>
<dbReference type="PANTHER" id="PTHR47442">
    <property type="entry name" value="MYND-TYPE ZINC FINGER PROTEIN MUB1"/>
    <property type="match status" value="1"/>
</dbReference>
<dbReference type="GO" id="GO:0008270">
    <property type="term" value="F:zinc ion binding"/>
    <property type="evidence" value="ECO:0007669"/>
    <property type="project" value="UniProtKB-KW"/>
</dbReference>
<accession>A0A2T0FIK6</accession>
<dbReference type="GO" id="GO:0005737">
    <property type="term" value="C:cytoplasm"/>
    <property type="evidence" value="ECO:0007669"/>
    <property type="project" value="UniProtKB-SubCell"/>
</dbReference>
<dbReference type="AlphaFoldDB" id="A0A2T0FIK6"/>
<dbReference type="GO" id="GO:0007163">
    <property type="term" value="P:establishment or maintenance of cell polarity"/>
    <property type="evidence" value="ECO:0007669"/>
    <property type="project" value="TreeGrafter"/>
</dbReference>
<organism evidence="10 11">
    <name type="scientific">Wickerhamiella sorbophila</name>
    <dbReference type="NCBI Taxonomy" id="45607"/>
    <lineage>
        <taxon>Eukaryota</taxon>
        <taxon>Fungi</taxon>
        <taxon>Dikarya</taxon>
        <taxon>Ascomycota</taxon>
        <taxon>Saccharomycotina</taxon>
        <taxon>Dipodascomycetes</taxon>
        <taxon>Dipodascales</taxon>
        <taxon>Trichomonascaceae</taxon>
        <taxon>Wickerhamiella</taxon>
    </lineage>
</organism>
<feature type="region of interest" description="Disordered" evidence="8">
    <location>
        <begin position="501"/>
        <end position="593"/>
    </location>
</feature>
<keyword evidence="4" id="KW-0479">Metal-binding</keyword>
<dbReference type="InterPro" id="IPR002893">
    <property type="entry name" value="Znf_MYND"/>
</dbReference>
<feature type="compositionally biased region" description="Polar residues" evidence="8">
    <location>
        <begin position="553"/>
        <end position="570"/>
    </location>
</feature>
<dbReference type="InterPro" id="IPR051664">
    <property type="entry name" value="MYND-type_zinc_finger"/>
</dbReference>
<keyword evidence="5 7" id="KW-0863">Zinc-finger</keyword>
<evidence type="ECO:0000256" key="5">
    <source>
        <dbReference type="ARBA" id="ARBA00022771"/>
    </source>
</evidence>
<evidence type="ECO:0000256" key="8">
    <source>
        <dbReference type="SAM" id="MobiDB-lite"/>
    </source>
</evidence>
<keyword evidence="3" id="KW-0963">Cytoplasm</keyword>
<evidence type="ECO:0000256" key="6">
    <source>
        <dbReference type="ARBA" id="ARBA00022833"/>
    </source>
</evidence>
<protein>
    <submittedName>
        <fullName evidence="10">MYND-type zinc finger protein samB</fullName>
    </submittedName>
</protein>
<name>A0A2T0FIK6_9ASCO</name>
<evidence type="ECO:0000256" key="7">
    <source>
        <dbReference type="PROSITE-ProRule" id="PRU00134"/>
    </source>
</evidence>
<keyword evidence="11" id="KW-1185">Reference proteome</keyword>
<dbReference type="PROSITE" id="PS50865">
    <property type="entry name" value="ZF_MYND_2"/>
    <property type="match status" value="1"/>
</dbReference>
<comment type="caution">
    <text evidence="10">The sequence shown here is derived from an EMBL/GenBank/DDBJ whole genome shotgun (WGS) entry which is preliminary data.</text>
</comment>
<evidence type="ECO:0000256" key="1">
    <source>
        <dbReference type="ARBA" id="ARBA00004496"/>
    </source>
</evidence>
<dbReference type="OrthoDB" id="5594178at2759"/>
<feature type="compositionally biased region" description="Low complexity" evidence="8">
    <location>
        <begin position="502"/>
        <end position="511"/>
    </location>
</feature>
<dbReference type="EMBL" id="NDIQ01000021">
    <property type="protein sequence ID" value="PRT54833.1"/>
    <property type="molecule type" value="Genomic_DNA"/>
</dbReference>
<feature type="domain" description="MYND-type" evidence="9">
    <location>
        <begin position="456"/>
        <end position="497"/>
    </location>
</feature>
<comment type="subcellular location">
    <subcellularLocation>
        <location evidence="1">Cytoplasm</location>
    </subcellularLocation>
</comment>
<gene>
    <name evidence="10" type="ORF">B9G98_02453</name>
</gene>
<reference evidence="10 11" key="1">
    <citation type="submission" date="2017-04" db="EMBL/GenBank/DDBJ databases">
        <title>Genome sequencing of [Candida] sorbophila.</title>
        <authorList>
            <person name="Ahn J.O."/>
        </authorList>
    </citation>
    <scope>NUCLEOTIDE SEQUENCE [LARGE SCALE GENOMIC DNA]</scope>
    <source>
        <strain evidence="10 11">DS02</strain>
    </source>
</reference>
<dbReference type="Pfam" id="PF01753">
    <property type="entry name" value="zf-MYND"/>
    <property type="match status" value="1"/>
</dbReference>
<evidence type="ECO:0000256" key="3">
    <source>
        <dbReference type="ARBA" id="ARBA00022490"/>
    </source>
</evidence>
<comment type="similarity">
    <text evidence="2">Belongs to the MUB1/samB family.</text>
</comment>
<keyword evidence="6" id="KW-0862">Zinc</keyword>
<feature type="compositionally biased region" description="Polar residues" evidence="8">
    <location>
        <begin position="517"/>
        <end position="528"/>
    </location>
</feature>
<evidence type="ECO:0000313" key="11">
    <source>
        <dbReference type="Proteomes" id="UP000238350"/>
    </source>
</evidence>
<feature type="compositionally biased region" description="Basic and acidic residues" evidence="8">
    <location>
        <begin position="574"/>
        <end position="590"/>
    </location>
</feature>
<evidence type="ECO:0000313" key="10">
    <source>
        <dbReference type="EMBL" id="PRT54833.1"/>
    </source>
</evidence>
<proteinExistence type="inferred from homology"/>
<sequence length="614" mass="68192">MRESNFRSAVANRASVNITTTLYDRRALDCTSDRPLINSLNHLAYLTSSSSRVRETLCFDGGLERLVAILKECCEPVGHAVETSCSDKPSFESVFGSQNSHFSSSRRLSTQSDVSLSSTSEGCSSNCCCEALVAWKWSLAFQCLLYLGTRGTESIRQRLVEAGAIPVIATILDNYLRLRDIEEASDCSSTCCSHTPIVGGQQHSIWNHDDQRMPAPQNVDPLNEVDASSLTGSTSSVVGNSSGDINMFSFGDSATPATLESSVATMASTDSGAPPPTLSSAVMSRAEQFVSQQLAGVLNNARIQSQLSTTSSQAMSLSPPRKFKDGVLLPRVEDVIWSLEILAFVSKYTYLRPLLQSTHLVPKLSARDPKSPVLLRAEFASEQDMEIEPCRDYDNYDFENTDDMDDEFKTEHLNIFPLVEKFTARREPVEVPYWSGIIMRNSCRKDEARGIRQCANFECARWESYPRQFAKCRRCKRTKYCSKQCQLQAWTYHRHWCAPVNSSTSASSRSTVVNELRPQSSGQTTAAGQPSPARANSILPSHTQASLPRMDAESQQTTPEAEQVTSQILQPPQRIERLATEDNRMEDVTRNRSPFVWDSLDQSRNANVLTSNDQ</sequence>
<dbReference type="GO" id="GO:0006511">
    <property type="term" value="P:ubiquitin-dependent protein catabolic process"/>
    <property type="evidence" value="ECO:0007669"/>
    <property type="project" value="TreeGrafter"/>
</dbReference>
<dbReference type="PANTHER" id="PTHR47442:SF1">
    <property type="entry name" value="MYND-TYPE ZINC FINGER PROTEIN MUB1"/>
    <property type="match status" value="1"/>
</dbReference>
<evidence type="ECO:0000259" key="9">
    <source>
        <dbReference type="PROSITE" id="PS50865"/>
    </source>
</evidence>
<dbReference type="GO" id="GO:1990304">
    <property type="term" value="C:MUB1-RAD6-UBR2 ubiquitin ligase complex"/>
    <property type="evidence" value="ECO:0007669"/>
    <property type="project" value="TreeGrafter"/>
</dbReference>
<evidence type="ECO:0000256" key="4">
    <source>
        <dbReference type="ARBA" id="ARBA00022723"/>
    </source>
</evidence>
<dbReference type="SUPFAM" id="SSF144232">
    <property type="entry name" value="HIT/MYND zinc finger-like"/>
    <property type="match status" value="1"/>
</dbReference>
<dbReference type="GeneID" id="36516201"/>